<gene>
    <name evidence="1" type="ORF">Plil01_001310600</name>
</gene>
<proteinExistence type="predicted"/>
<comment type="caution">
    <text evidence="1">The sequence shown here is derived from an EMBL/GenBank/DDBJ whole genome shotgun (WGS) entry which is preliminary data.</text>
</comment>
<keyword evidence="2" id="KW-1185">Reference proteome</keyword>
<organism evidence="1 2">
    <name type="scientific">Phytophthora lilii</name>
    <dbReference type="NCBI Taxonomy" id="2077276"/>
    <lineage>
        <taxon>Eukaryota</taxon>
        <taxon>Sar</taxon>
        <taxon>Stramenopiles</taxon>
        <taxon>Oomycota</taxon>
        <taxon>Peronosporomycetes</taxon>
        <taxon>Peronosporales</taxon>
        <taxon>Peronosporaceae</taxon>
        <taxon>Phytophthora</taxon>
    </lineage>
</organism>
<protein>
    <submittedName>
        <fullName evidence="1">Unnamed protein product</fullName>
    </submittedName>
</protein>
<name>A0A9W6UE80_9STRA</name>
<dbReference type="Proteomes" id="UP001165083">
    <property type="component" value="Unassembled WGS sequence"/>
</dbReference>
<dbReference type="AlphaFoldDB" id="A0A9W6UE80"/>
<reference evidence="1" key="1">
    <citation type="submission" date="2023-04" db="EMBL/GenBank/DDBJ databases">
        <title>Phytophthora lilii NBRC 32176.</title>
        <authorList>
            <person name="Ichikawa N."/>
            <person name="Sato H."/>
            <person name="Tonouchi N."/>
        </authorList>
    </citation>
    <scope>NUCLEOTIDE SEQUENCE</scope>
    <source>
        <strain evidence="1">NBRC 32176</strain>
    </source>
</reference>
<accession>A0A9W6UE80</accession>
<evidence type="ECO:0000313" key="1">
    <source>
        <dbReference type="EMBL" id="GMF30652.1"/>
    </source>
</evidence>
<evidence type="ECO:0000313" key="2">
    <source>
        <dbReference type="Proteomes" id="UP001165083"/>
    </source>
</evidence>
<sequence length="217" mass="24671">MGLVSFNYFQQHGNGLAAFSAENELITSPSTSVLCNYTRALEFLARPDTNDRGLQARPDTLDQNFQVRPNSKVVGSNTDLTIPPEKTAMDTEDQVDLRAWIKGLFIENPNWVALRIQPIRGKSGKDDPRYRLGVKGSLISIIGDKKRYNYETIDWVATESKIRDIYNDGESNSIDEVGSMRGEENPLVRQDWAESLGFQQRNYIQRTQSRQLPWARA</sequence>
<dbReference type="EMBL" id="BSXW01000854">
    <property type="protein sequence ID" value="GMF30652.1"/>
    <property type="molecule type" value="Genomic_DNA"/>
</dbReference>